<feature type="transmembrane region" description="Helical" evidence="1">
    <location>
        <begin position="265"/>
        <end position="282"/>
    </location>
</feature>
<comment type="caution">
    <text evidence="2">The sequence shown here is derived from an EMBL/GenBank/DDBJ whole genome shotgun (WGS) entry which is preliminary data.</text>
</comment>
<dbReference type="EMBL" id="RAYQ01000008">
    <property type="protein sequence ID" value="RKI91768.1"/>
    <property type="molecule type" value="Genomic_DNA"/>
</dbReference>
<sequence>MNKLFCECKEIFYTCRELALEYKKQFLILLSVYLLAFSAIIRANYSYVDDMGRAYAGYHGWLDWSRWTTEILATFVHAQWHLTDISPLPQILACIIMAAGGILLLHIFKKNCRVGFWNITAAALTGLAPFFLGIIVYKFDSPYMALSFLASVFPFLFYKKSQKSFVLTSVFCLLIMCTTYQASSGIYPLIALFLVLEDLKSGISIKKTLPFIGVSASCYFISLGIFWFLLMRPNGVSITSPIMLIPHMVSRYIAYYKIICYDFTPLWLLLVFVIVIIFLYLVCKTTSASKISALFLGILTVLIGSALCFGAYLFISEDAYDTRCMYGFNVLLTLMAVYISYHAKYWITKTVYTALTWCFLVFSLTFGNALALQQEYLDYRITLVANDLSHLDFMGTDEMKNIRIEGNIGPAPAIKNMSETYHFLEKEIFSGFSEGFWGVYYFYHYFNIPNIEVISDGEGDEYQNLPLINDTMYHTIRGDGHSVLITLK</sequence>
<keyword evidence="1" id="KW-1133">Transmembrane helix</keyword>
<dbReference type="InterPro" id="IPR025686">
    <property type="entry name" value="Glucos_trans_II"/>
</dbReference>
<feature type="transmembrane region" description="Helical" evidence="1">
    <location>
        <begin position="88"/>
        <end position="108"/>
    </location>
</feature>
<evidence type="ECO:0000313" key="2">
    <source>
        <dbReference type="EMBL" id="RKI91768.1"/>
    </source>
</evidence>
<keyword evidence="3" id="KW-1185">Reference proteome</keyword>
<name>A0A3A9AKC4_9FIRM</name>
<evidence type="ECO:0000313" key="3">
    <source>
        <dbReference type="Proteomes" id="UP000280696"/>
    </source>
</evidence>
<organism evidence="2 3">
    <name type="scientific">Parablautia intestinalis</name>
    <dbReference type="NCBI Taxonomy" id="2320100"/>
    <lineage>
        <taxon>Bacteria</taxon>
        <taxon>Bacillati</taxon>
        <taxon>Bacillota</taxon>
        <taxon>Clostridia</taxon>
        <taxon>Lachnospirales</taxon>
        <taxon>Lachnospiraceae</taxon>
        <taxon>Parablautia</taxon>
    </lineage>
</organism>
<gene>
    <name evidence="2" type="ORF">D7V94_09240</name>
</gene>
<dbReference type="Proteomes" id="UP000280696">
    <property type="component" value="Unassembled WGS sequence"/>
</dbReference>
<feature type="transmembrane region" description="Helical" evidence="1">
    <location>
        <begin position="170"/>
        <end position="196"/>
    </location>
</feature>
<feature type="transmembrane region" description="Helical" evidence="1">
    <location>
        <begin position="326"/>
        <end position="343"/>
    </location>
</feature>
<feature type="transmembrane region" description="Helical" evidence="1">
    <location>
        <begin position="208"/>
        <end position="230"/>
    </location>
</feature>
<feature type="transmembrane region" description="Helical" evidence="1">
    <location>
        <begin position="350"/>
        <end position="372"/>
    </location>
</feature>
<proteinExistence type="predicted"/>
<reference evidence="2 3" key="1">
    <citation type="submission" date="2018-09" db="EMBL/GenBank/DDBJ databases">
        <title>Murine metabolic-syndrome-specific gut microbial biobank.</title>
        <authorList>
            <person name="Liu C."/>
        </authorList>
    </citation>
    <scope>NUCLEOTIDE SEQUENCE [LARGE SCALE GENOMIC DNA]</scope>
    <source>
        <strain evidence="2 3">0.1xD8-82</strain>
    </source>
</reference>
<evidence type="ECO:0000256" key="1">
    <source>
        <dbReference type="SAM" id="Phobius"/>
    </source>
</evidence>
<feature type="transmembrane region" description="Helical" evidence="1">
    <location>
        <begin position="115"/>
        <end position="136"/>
    </location>
</feature>
<accession>A0A3A9AKC4</accession>
<feature type="transmembrane region" description="Helical" evidence="1">
    <location>
        <begin position="142"/>
        <end position="158"/>
    </location>
</feature>
<keyword evidence="1" id="KW-0472">Membrane</keyword>
<dbReference type="AlphaFoldDB" id="A0A3A9AKC4"/>
<dbReference type="Pfam" id="PF14264">
    <property type="entry name" value="Glucos_trans_II"/>
    <property type="match status" value="1"/>
</dbReference>
<dbReference type="OrthoDB" id="2043221at2"/>
<feature type="transmembrane region" description="Helical" evidence="1">
    <location>
        <begin position="26"/>
        <end position="45"/>
    </location>
</feature>
<dbReference type="RefSeq" id="WP_120469014.1">
    <property type="nucleotide sequence ID" value="NZ_RAYQ01000008.1"/>
</dbReference>
<feature type="transmembrane region" description="Helical" evidence="1">
    <location>
        <begin position="294"/>
        <end position="314"/>
    </location>
</feature>
<evidence type="ECO:0008006" key="4">
    <source>
        <dbReference type="Google" id="ProtNLM"/>
    </source>
</evidence>
<keyword evidence="1" id="KW-0812">Transmembrane</keyword>
<protein>
    <recommendedName>
        <fullName evidence="4">Glucosyl transferase GtrII</fullName>
    </recommendedName>
</protein>